<keyword evidence="3 6" id="KW-0812">Transmembrane</keyword>
<comment type="caution">
    <text evidence="8">The sequence shown here is derived from an EMBL/GenBank/DDBJ whole genome shotgun (WGS) entry which is preliminary data.</text>
</comment>
<evidence type="ECO:0000256" key="3">
    <source>
        <dbReference type="ARBA" id="ARBA00022692"/>
    </source>
</evidence>
<feature type="transmembrane region" description="Helical" evidence="6">
    <location>
        <begin position="32"/>
        <end position="52"/>
    </location>
</feature>
<evidence type="ECO:0000313" key="9">
    <source>
        <dbReference type="Proteomes" id="UP001597418"/>
    </source>
</evidence>
<name>A0ABW5UC73_9SPHI</name>
<keyword evidence="5 6" id="KW-0472">Membrane</keyword>
<evidence type="ECO:0000256" key="4">
    <source>
        <dbReference type="ARBA" id="ARBA00022989"/>
    </source>
</evidence>
<dbReference type="Pfam" id="PF13396">
    <property type="entry name" value="PLDc_N"/>
    <property type="match status" value="1"/>
</dbReference>
<keyword evidence="9" id="KW-1185">Reference proteome</keyword>
<accession>A0ABW5UC73</accession>
<dbReference type="InterPro" id="IPR027379">
    <property type="entry name" value="CLS_N"/>
</dbReference>
<feature type="domain" description="Cardiolipin synthase N-terminal" evidence="7">
    <location>
        <begin position="11"/>
        <end position="52"/>
    </location>
</feature>
<dbReference type="EMBL" id="JBHUMB010000008">
    <property type="protein sequence ID" value="MFD2743553.1"/>
    <property type="molecule type" value="Genomic_DNA"/>
</dbReference>
<keyword evidence="4 6" id="KW-1133">Transmembrane helix</keyword>
<evidence type="ECO:0000313" key="8">
    <source>
        <dbReference type="EMBL" id="MFD2743553.1"/>
    </source>
</evidence>
<dbReference type="RefSeq" id="WP_082785053.1">
    <property type="nucleotide sequence ID" value="NZ_JBHUMB010000008.1"/>
</dbReference>
<sequence>MEIILLILHLALVVYAIYRVLNSPSLSSTSRLLWIIGILIFPFIGSIAFLVFSSR</sequence>
<protein>
    <submittedName>
        <fullName evidence="8">PLDc N-terminal domain-containing protein</fullName>
    </submittedName>
</protein>
<evidence type="ECO:0000259" key="7">
    <source>
        <dbReference type="Pfam" id="PF13396"/>
    </source>
</evidence>
<dbReference type="Proteomes" id="UP001597418">
    <property type="component" value="Unassembled WGS sequence"/>
</dbReference>
<evidence type="ECO:0000256" key="6">
    <source>
        <dbReference type="SAM" id="Phobius"/>
    </source>
</evidence>
<organism evidence="8 9">
    <name type="scientific">Sphingobacterium populi</name>
    <dbReference type="NCBI Taxonomy" id="1812824"/>
    <lineage>
        <taxon>Bacteria</taxon>
        <taxon>Pseudomonadati</taxon>
        <taxon>Bacteroidota</taxon>
        <taxon>Sphingobacteriia</taxon>
        <taxon>Sphingobacteriales</taxon>
        <taxon>Sphingobacteriaceae</taxon>
        <taxon>Sphingobacterium</taxon>
    </lineage>
</organism>
<proteinExistence type="predicted"/>
<evidence type="ECO:0000256" key="5">
    <source>
        <dbReference type="ARBA" id="ARBA00023136"/>
    </source>
</evidence>
<reference evidence="9" key="1">
    <citation type="journal article" date="2019" name="Int. J. Syst. Evol. Microbiol.">
        <title>The Global Catalogue of Microorganisms (GCM) 10K type strain sequencing project: providing services to taxonomists for standard genome sequencing and annotation.</title>
        <authorList>
            <consortium name="The Broad Institute Genomics Platform"/>
            <consortium name="The Broad Institute Genome Sequencing Center for Infectious Disease"/>
            <person name="Wu L."/>
            <person name="Ma J."/>
        </authorList>
    </citation>
    <scope>NUCLEOTIDE SEQUENCE [LARGE SCALE GENOMIC DNA]</scope>
    <source>
        <strain evidence="9">KCTC 42247</strain>
    </source>
</reference>
<evidence type="ECO:0000256" key="2">
    <source>
        <dbReference type="ARBA" id="ARBA00022475"/>
    </source>
</evidence>
<gene>
    <name evidence="8" type="ORF">ACFSQ6_09095</name>
</gene>
<comment type="subcellular location">
    <subcellularLocation>
        <location evidence="1">Cell membrane</location>
        <topology evidence="1">Multi-pass membrane protein</topology>
    </subcellularLocation>
</comment>
<keyword evidence="2" id="KW-1003">Cell membrane</keyword>
<evidence type="ECO:0000256" key="1">
    <source>
        <dbReference type="ARBA" id="ARBA00004651"/>
    </source>
</evidence>